<sequence>MTILRSLLEAHVSAGTLPGAVGVVARGAQVEVVAVGAQDADAGTPMARDSIFRVASITKSVTAAALLILVEEGRIALGDPIEGWLPELGKPMVVRTPASPVDDVVPSDRPITVCDVLASQAGYGFPSDFTLPAVQELFSVQKDGRIPSNFPPADEWLAALGRIPLLYQPGAAWLYDTCSVLQGVLISRVTGQPLPEFMAERIFTPLGMVDTGFEVPTAKRGRFSSFYKASDDGRLELVDGPDGEWSSVPALPLGNGGLASTADDWLAFCRMLLAGGVAADGRRVLSADSVRMMTTDHTNPAQRDIGRLFLEGQGWGFGGSVDIDRTNPWNAPGRYGWVGGTGTAAHIVPATGAVAILLTQVAATGPAPAPVIREFWRYAAGT</sequence>
<feature type="domain" description="Beta-lactamase-related" evidence="1">
    <location>
        <begin position="5"/>
        <end position="364"/>
    </location>
</feature>
<name>A0ABP6N1R0_9ACTN</name>
<dbReference type="InterPro" id="IPR001466">
    <property type="entry name" value="Beta-lactam-related"/>
</dbReference>
<dbReference type="Gene3D" id="3.40.710.10">
    <property type="entry name" value="DD-peptidase/beta-lactamase superfamily"/>
    <property type="match status" value="1"/>
</dbReference>
<dbReference type="PANTHER" id="PTHR43283:SF3">
    <property type="entry name" value="BETA-LACTAMASE FAMILY PROTEIN (AFU_ORTHOLOGUE AFUA_5G07500)"/>
    <property type="match status" value="1"/>
</dbReference>
<dbReference type="Pfam" id="PF00144">
    <property type="entry name" value="Beta-lactamase"/>
    <property type="match status" value="1"/>
</dbReference>
<dbReference type="RefSeq" id="WP_345048669.1">
    <property type="nucleotide sequence ID" value="NZ_BAAAVM010000023.1"/>
</dbReference>
<comment type="caution">
    <text evidence="2">The sequence shown here is derived from an EMBL/GenBank/DDBJ whole genome shotgun (WGS) entry which is preliminary data.</text>
</comment>
<dbReference type="Proteomes" id="UP001500893">
    <property type="component" value="Unassembled WGS sequence"/>
</dbReference>
<organism evidence="2 3">
    <name type="scientific">Streptomyces rameus</name>
    <dbReference type="NCBI Taxonomy" id="68261"/>
    <lineage>
        <taxon>Bacteria</taxon>
        <taxon>Bacillati</taxon>
        <taxon>Actinomycetota</taxon>
        <taxon>Actinomycetes</taxon>
        <taxon>Kitasatosporales</taxon>
        <taxon>Streptomycetaceae</taxon>
        <taxon>Streptomyces</taxon>
    </lineage>
</organism>
<dbReference type="SUPFAM" id="SSF56601">
    <property type="entry name" value="beta-lactamase/transpeptidase-like"/>
    <property type="match status" value="1"/>
</dbReference>
<dbReference type="InterPro" id="IPR050789">
    <property type="entry name" value="Diverse_Enzym_Activities"/>
</dbReference>
<dbReference type="InterPro" id="IPR012338">
    <property type="entry name" value="Beta-lactam/transpept-like"/>
</dbReference>
<reference evidence="3" key="1">
    <citation type="journal article" date="2019" name="Int. J. Syst. Evol. Microbiol.">
        <title>The Global Catalogue of Microorganisms (GCM) 10K type strain sequencing project: providing services to taxonomists for standard genome sequencing and annotation.</title>
        <authorList>
            <consortium name="The Broad Institute Genomics Platform"/>
            <consortium name="The Broad Institute Genome Sequencing Center for Infectious Disease"/>
            <person name="Wu L."/>
            <person name="Ma J."/>
        </authorList>
    </citation>
    <scope>NUCLEOTIDE SEQUENCE [LARGE SCALE GENOMIC DNA]</scope>
    <source>
        <strain evidence="3">JCM 11574</strain>
    </source>
</reference>
<dbReference type="PANTHER" id="PTHR43283">
    <property type="entry name" value="BETA-LACTAMASE-RELATED"/>
    <property type="match status" value="1"/>
</dbReference>
<protein>
    <submittedName>
        <fullName evidence="2">Serine hydrolase domain-containing protein</fullName>
    </submittedName>
</protein>
<keyword evidence="2" id="KW-0378">Hydrolase</keyword>
<dbReference type="EMBL" id="BAAAVM010000023">
    <property type="protein sequence ID" value="GAA3133036.1"/>
    <property type="molecule type" value="Genomic_DNA"/>
</dbReference>
<accession>A0ABP6N1R0</accession>
<proteinExistence type="predicted"/>
<evidence type="ECO:0000259" key="1">
    <source>
        <dbReference type="Pfam" id="PF00144"/>
    </source>
</evidence>
<gene>
    <name evidence="2" type="ORF">GCM10010521_18600</name>
</gene>
<dbReference type="GO" id="GO:0016787">
    <property type="term" value="F:hydrolase activity"/>
    <property type="evidence" value="ECO:0007669"/>
    <property type="project" value="UniProtKB-KW"/>
</dbReference>
<evidence type="ECO:0000313" key="3">
    <source>
        <dbReference type="Proteomes" id="UP001500893"/>
    </source>
</evidence>
<keyword evidence="3" id="KW-1185">Reference proteome</keyword>
<evidence type="ECO:0000313" key="2">
    <source>
        <dbReference type="EMBL" id="GAA3133036.1"/>
    </source>
</evidence>